<keyword evidence="3" id="KW-0333">Golgi apparatus</keyword>
<feature type="region of interest" description="Disordered" evidence="4">
    <location>
        <begin position="566"/>
        <end position="631"/>
    </location>
</feature>
<dbReference type="InterPro" id="IPR022233">
    <property type="entry name" value="TRAPPC10/Trs130_C"/>
</dbReference>
<feature type="compositionally biased region" description="Polar residues" evidence="4">
    <location>
        <begin position="1354"/>
        <end position="1369"/>
    </location>
</feature>
<feature type="compositionally biased region" description="Basic and acidic residues" evidence="4">
    <location>
        <begin position="714"/>
        <end position="725"/>
    </location>
</feature>
<keyword evidence="9" id="KW-1185">Reference proteome</keyword>
<evidence type="ECO:0000259" key="5">
    <source>
        <dbReference type="Pfam" id="PF12584"/>
    </source>
</evidence>
<feature type="region of interest" description="Disordered" evidence="4">
    <location>
        <begin position="1"/>
        <end position="33"/>
    </location>
</feature>
<dbReference type="PANTHER" id="PTHR13251">
    <property type="entry name" value="EPILEPSY HOLOPROSENCEPHALY CANDIDATE 1/TMEM1"/>
    <property type="match status" value="1"/>
</dbReference>
<dbReference type="OrthoDB" id="10256906at2759"/>
<feature type="domain" description="TRAPPC10/Trs130 C-terminal" evidence="5">
    <location>
        <begin position="1379"/>
        <end position="1541"/>
    </location>
</feature>
<dbReference type="InterPro" id="IPR055505">
    <property type="entry name" value="DUF7077"/>
</dbReference>
<comment type="subcellular location">
    <subcellularLocation>
        <location evidence="1">Golgi apparatus</location>
    </subcellularLocation>
</comment>
<sequence>MSVAGNVAPGPDAADNAPGQRHSDSGVMDGASSSKVTVEYHDPSGVFPLIQEQLTARFPLRNLHWKSPNRPLRSIDSLHVELVPSQKSVHIAGVTSHGQTLSDGSQGSGSGDHTAETTSNIRAATKERRHQIPGLRQTPYLKVYLLRCDDSETYKATARKQLREWVKAHTPPAQSSSTSSKQENHDAFEWMIIHVVVPDTPAAGQPRGSTPATAAAGEKEKSSATSLWTRGTTTIFEKIRADFNVSSKSALDRVAQVRIRRDAVPAHMLPPAVPTLAPAVPETPQEEEHAWNDVVTKFKSLILLSFDLRVSQYEEDIREKDAQRSLPGWNFCTFFMLKEGLARGFESAGLVEDALLGYDELSVGLDTVIRSQAEDGEGGQGGEILPFTEELFKQASQLYAEANEQGPGDESRTQQFDTKPISWRRKNYRDLILSNKISIFDFRCYIFARQMALLLRLGNAHSARSDLSSKSQVRPSSLTRSTSEDIVGLASKSGAQKEDPEDLLSLAELCSRALNFITFAGRLLREDLRNGAKAHAFDLPQAFVDNLVQSWTYSALQQILEETATPSLPVSTSHDDMSTKSSGKMQPFGDMSREQKLNFVEPKTMAHPKRSSSLQNRRSSSADPPYAQTPASGQVVFENGQYRDAPAPSHDIALQQKTGAQELAGTRAQLYLVQRRILESIGKSLGWAVGWAAVLSSSGEAEFSEVSLDGEAGSEEKGESEEKTPSARRSTHGLTAPALLDAVSSNDRFRQCYEILSDLIVKHYMAAGQNKAAESILGDLAALRFDMGDFAAAAMYFGRMASTYGETRWNQVEAAMLRMYAQCLKKLNRKDEYVRTLLDLLTKSAANKKRLNIADGAVRKDPAAISRNWLDDDKVDTTGYLTELVEYSEQLPYDRAAPMSGFFNDIAVDPYIRHYEDKDGFQLRLQFRHVLEDEVQVDRAKVRLISSTSVQAKEIWLESAAPIDLKRGMCRVWLDSNVHTNGPYIVDKILFSARRIIFSHEPFTKSEATTPLGIINSVSAMSLKAAKKARILCFPRMEAFHAELTSSRTIHMDQRRSVELRCSTGWNEIQHAEIRLRSSSAGLRLHTANTTVASGSVAIKDKKKPGIITMGSIFSETTVTLQIPYDLETMLPELSIKAEIEYTTEKGQFVYLSSFSVPIDLPLDVNVHDHFKNNSLFSKFNIKSANHVPLEILEVKLEGSAEYDVVAPRHASTPTMVFPKQPMAVTCKIIAKEAKRSKKKASKPGSLALSVMYRSLQEDVLDRLVGVFTAAIMDSSIQRLGRLLIGTFRDQLQRSLAPQLEKIALLERIDLGPFEDMQWSETIDALPIRERQEVYEWLQNWHTTHTTIHVPRSVPSSQDSATSATPSQTPNHRKIIISVSIPQTHILTTTSLTPLNAPTPSTTISSPFTTLTAGQPVHLRLRIKHTRRWGPREKLPTIAKIATPDAPIDFIYTIEANPEIWLVAGPRRARFSAKEGEVVERDVVLVPIREGRLMVPDVGVRVLREDAGDGKKTEGEGKKNEEEELACETDCLSAGEVVHVVPDVRSVTVGVGEMGERRSVVWLEGVVGR</sequence>
<feature type="region of interest" description="Disordered" evidence="4">
    <location>
        <begin position="1350"/>
        <end position="1369"/>
    </location>
</feature>
<name>A0A6A6UX89_9PLEO</name>
<gene>
    <name evidence="8" type="ORF">M011DRAFT_471787</name>
</gene>
<feature type="compositionally biased region" description="Low complexity" evidence="4">
    <location>
        <begin position="611"/>
        <end position="621"/>
    </location>
</feature>
<keyword evidence="2" id="KW-0813">Transport</keyword>
<evidence type="ECO:0000256" key="3">
    <source>
        <dbReference type="ARBA" id="ARBA00023034"/>
    </source>
</evidence>
<proteinExistence type="predicted"/>
<dbReference type="GO" id="GO:0005829">
    <property type="term" value="C:cytosol"/>
    <property type="evidence" value="ECO:0007669"/>
    <property type="project" value="GOC"/>
</dbReference>
<reference evidence="8" key="1">
    <citation type="journal article" date="2020" name="Stud. Mycol.">
        <title>101 Dothideomycetes genomes: a test case for predicting lifestyles and emergence of pathogens.</title>
        <authorList>
            <person name="Haridas S."/>
            <person name="Albert R."/>
            <person name="Binder M."/>
            <person name="Bloem J."/>
            <person name="Labutti K."/>
            <person name="Salamov A."/>
            <person name="Andreopoulos B."/>
            <person name="Baker S."/>
            <person name="Barry K."/>
            <person name="Bills G."/>
            <person name="Bluhm B."/>
            <person name="Cannon C."/>
            <person name="Castanera R."/>
            <person name="Culley D."/>
            <person name="Daum C."/>
            <person name="Ezra D."/>
            <person name="Gonzalez J."/>
            <person name="Henrissat B."/>
            <person name="Kuo A."/>
            <person name="Liang C."/>
            <person name="Lipzen A."/>
            <person name="Lutzoni F."/>
            <person name="Magnuson J."/>
            <person name="Mondo S."/>
            <person name="Nolan M."/>
            <person name="Ohm R."/>
            <person name="Pangilinan J."/>
            <person name="Park H.-J."/>
            <person name="Ramirez L."/>
            <person name="Alfaro M."/>
            <person name="Sun H."/>
            <person name="Tritt A."/>
            <person name="Yoshinaga Y."/>
            <person name="Zwiers L.-H."/>
            <person name="Turgeon B."/>
            <person name="Goodwin S."/>
            <person name="Spatafora J."/>
            <person name="Crous P."/>
            <person name="Grigoriev I."/>
        </authorList>
    </citation>
    <scope>NUCLEOTIDE SEQUENCE</scope>
    <source>
        <strain evidence="8">CBS 119925</strain>
    </source>
</reference>
<dbReference type="Proteomes" id="UP000799440">
    <property type="component" value="Unassembled WGS sequence"/>
</dbReference>
<evidence type="ECO:0000313" key="8">
    <source>
        <dbReference type="EMBL" id="KAF2742892.1"/>
    </source>
</evidence>
<dbReference type="InterPro" id="IPR045126">
    <property type="entry name" value="TRAPPC10/Trs130"/>
</dbReference>
<dbReference type="PANTHER" id="PTHR13251:SF3">
    <property type="entry name" value="TRAFFICKING PROTEIN PARTICLE COMPLEX SUBUNIT 10"/>
    <property type="match status" value="1"/>
</dbReference>
<feature type="domain" description="TRAPPC10/Trs130 N-terminal" evidence="6">
    <location>
        <begin position="126"/>
        <end position="257"/>
    </location>
</feature>
<organism evidence="8 9">
    <name type="scientific">Sporormia fimetaria CBS 119925</name>
    <dbReference type="NCBI Taxonomy" id="1340428"/>
    <lineage>
        <taxon>Eukaryota</taxon>
        <taxon>Fungi</taxon>
        <taxon>Dikarya</taxon>
        <taxon>Ascomycota</taxon>
        <taxon>Pezizomycotina</taxon>
        <taxon>Dothideomycetes</taxon>
        <taxon>Pleosporomycetidae</taxon>
        <taxon>Pleosporales</taxon>
        <taxon>Sporormiaceae</taxon>
        <taxon>Sporormia</taxon>
    </lineage>
</organism>
<feature type="region of interest" description="Disordered" evidence="4">
    <location>
        <begin position="705"/>
        <end position="731"/>
    </location>
</feature>
<feature type="compositionally biased region" description="Low complexity" evidence="4">
    <location>
        <begin position="8"/>
        <end position="19"/>
    </location>
</feature>
<dbReference type="InterPro" id="IPR056913">
    <property type="entry name" value="TRAPPC10/Trs130_N"/>
</dbReference>
<dbReference type="Pfam" id="PF24965">
    <property type="entry name" value="TRS130_4HB"/>
    <property type="match status" value="1"/>
</dbReference>
<feature type="domain" description="TRAPPC10/Trs130 N-terminal" evidence="6">
    <location>
        <begin position="284"/>
        <end position="460"/>
    </location>
</feature>
<protein>
    <recommendedName>
        <fullName evidence="10">TMEM1 family protein-like protein</fullName>
    </recommendedName>
</protein>
<dbReference type="GO" id="GO:0034498">
    <property type="term" value="P:early endosome to Golgi transport"/>
    <property type="evidence" value="ECO:0007669"/>
    <property type="project" value="TreeGrafter"/>
</dbReference>
<evidence type="ECO:0000256" key="2">
    <source>
        <dbReference type="ARBA" id="ARBA00022448"/>
    </source>
</evidence>
<dbReference type="GO" id="GO:1990071">
    <property type="term" value="C:TRAPPII protein complex"/>
    <property type="evidence" value="ECO:0007669"/>
    <property type="project" value="InterPro"/>
</dbReference>
<feature type="domain" description="DUF7077" evidence="7">
    <location>
        <begin position="1038"/>
        <end position="1158"/>
    </location>
</feature>
<dbReference type="Pfam" id="PF23036">
    <property type="entry name" value="TRAPPC10_1st"/>
    <property type="match status" value="2"/>
</dbReference>
<feature type="region of interest" description="Disordered" evidence="4">
    <location>
        <begin position="200"/>
        <end position="225"/>
    </location>
</feature>
<evidence type="ECO:0000256" key="4">
    <source>
        <dbReference type="SAM" id="MobiDB-lite"/>
    </source>
</evidence>
<dbReference type="EMBL" id="MU006602">
    <property type="protein sequence ID" value="KAF2742892.1"/>
    <property type="molecule type" value="Genomic_DNA"/>
</dbReference>
<dbReference type="Pfam" id="PF12584">
    <property type="entry name" value="TRAPPC10"/>
    <property type="match status" value="1"/>
</dbReference>
<evidence type="ECO:0000259" key="6">
    <source>
        <dbReference type="Pfam" id="PF23036"/>
    </source>
</evidence>
<evidence type="ECO:0000259" key="7">
    <source>
        <dbReference type="Pfam" id="PF23274"/>
    </source>
</evidence>
<accession>A0A6A6UX89</accession>
<dbReference type="Pfam" id="PF23274">
    <property type="entry name" value="DUF7077"/>
    <property type="match status" value="1"/>
</dbReference>
<feature type="region of interest" description="Disordered" evidence="4">
    <location>
        <begin position="97"/>
        <end position="116"/>
    </location>
</feature>
<evidence type="ECO:0000313" key="9">
    <source>
        <dbReference type="Proteomes" id="UP000799440"/>
    </source>
</evidence>
<dbReference type="GO" id="GO:0006891">
    <property type="term" value="P:intra-Golgi vesicle-mediated transport"/>
    <property type="evidence" value="ECO:0007669"/>
    <property type="project" value="TreeGrafter"/>
</dbReference>
<evidence type="ECO:0000256" key="1">
    <source>
        <dbReference type="ARBA" id="ARBA00004555"/>
    </source>
</evidence>
<evidence type="ECO:0008006" key="10">
    <source>
        <dbReference type="Google" id="ProtNLM"/>
    </source>
</evidence>